<sequence>MRATVLHSPGDIRLDTLPDPDVEADTDAIVRVVAACVCGSDLWPYRGLNKPQTEAHQIGHEQVGIVERVGTDVSGISVGDFVIAPFMYSDNTCAHCRNGVQTSCVNGGGYEGCQAELVRVPQADGTLVAVPGEVDDELLPHLLALTDVFPTGHHAAYSAGVTAGSTVAVVGDGAVGLSGVLAAKRLGAATVVAMSRHADRQELARQFGADHIVETRGKEGAAEVREILGGIGADAVLECVGTGESMKQAFLSLRPGGTVGYVGVPHGVELNVPAMFGRNQALAGGVAPVRRYLDELVPDVLSGALQPGAVFDQTFALDQVSDAYRAMDERTAIKALLRP</sequence>
<dbReference type="CDD" id="cd08287">
    <property type="entry name" value="FDH_like_ADH3"/>
    <property type="match status" value="1"/>
</dbReference>
<evidence type="ECO:0000256" key="2">
    <source>
        <dbReference type="ARBA" id="ARBA00022723"/>
    </source>
</evidence>
<keyword evidence="3 5" id="KW-0862">Zinc</keyword>
<dbReference type="GO" id="GO:0016491">
    <property type="term" value="F:oxidoreductase activity"/>
    <property type="evidence" value="ECO:0007669"/>
    <property type="project" value="UniProtKB-KW"/>
</dbReference>
<name>A0A1T4YLM1_9ACTN</name>
<dbReference type="RefSeq" id="WP_078698256.1">
    <property type="nucleotide sequence ID" value="NZ_LT796768.1"/>
</dbReference>
<dbReference type="PANTHER" id="PTHR42813">
    <property type="entry name" value="ZINC-TYPE ALCOHOL DEHYDROGENASE-LIKE"/>
    <property type="match status" value="1"/>
</dbReference>
<dbReference type="InterPro" id="IPR011032">
    <property type="entry name" value="GroES-like_sf"/>
</dbReference>
<dbReference type="SUPFAM" id="SSF50129">
    <property type="entry name" value="GroES-like"/>
    <property type="match status" value="1"/>
</dbReference>
<dbReference type="InterPro" id="IPR020843">
    <property type="entry name" value="ER"/>
</dbReference>
<comment type="cofactor">
    <cofactor evidence="1 5">
        <name>Zn(2+)</name>
        <dbReference type="ChEBI" id="CHEBI:29105"/>
    </cofactor>
</comment>
<dbReference type="Gene3D" id="3.90.180.10">
    <property type="entry name" value="Medium-chain alcohol dehydrogenases, catalytic domain"/>
    <property type="match status" value="1"/>
</dbReference>
<gene>
    <name evidence="7" type="ORF">SAMN06295964_0016</name>
</gene>
<keyword evidence="8" id="KW-1185">Reference proteome</keyword>
<dbReference type="AlphaFoldDB" id="A0A1T4YLM1"/>
<dbReference type="InterPro" id="IPR013154">
    <property type="entry name" value="ADH-like_N"/>
</dbReference>
<dbReference type="InterPro" id="IPR002328">
    <property type="entry name" value="ADH_Zn_CS"/>
</dbReference>
<keyword evidence="2 5" id="KW-0479">Metal-binding</keyword>
<dbReference type="GO" id="GO:0008270">
    <property type="term" value="F:zinc ion binding"/>
    <property type="evidence" value="ECO:0007669"/>
    <property type="project" value="InterPro"/>
</dbReference>
<evidence type="ECO:0000256" key="3">
    <source>
        <dbReference type="ARBA" id="ARBA00022833"/>
    </source>
</evidence>
<keyword evidence="4" id="KW-0560">Oxidoreductase</keyword>
<evidence type="ECO:0000256" key="1">
    <source>
        <dbReference type="ARBA" id="ARBA00001947"/>
    </source>
</evidence>
<dbReference type="OrthoDB" id="241504at2"/>
<dbReference type="Pfam" id="PF00107">
    <property type="entry name" value="ADH_zinc_N"/>
    <property type="match status" value="1"/>
</dbReference>
<dbReference type="STRING" id="1736691.SAMN06295964_0016"/>
<feature type="domain" description="Enoyl reductase (ER)" evidence="6">
    <location>
        <begin position="7"/>
        <end position="337"/>
    </location>
</feature>
<dbReference type="InterPro" id="IPR036291">
    <property type="entry name" value="NAD(P)-bd_dom_sf"/>
</dbReference>
<dbReference type="InterPro" id="IPR013149">
    <property type="entry name" value="ADH-like_C"/>
</dbReference>
<dbReference type="EMBL" id="LT796768">
    <property type="protein sequence ID" value="SKB02662.1"/>
    <property type="molecule type" value="Genomic_DNA"/>
</dbReference>
<dbReference type="Proteomes" id="UP000191040">
    <property type="component" value="Chromosome I"/>
</dbReference>
<dbReference type="Gene3D" id="3.40.50.720">
    <property type="entry name" value="NAD(P)-binding Rossmann-like Domain"/>
    <property type="match status" value="1"/>
</dbReference>
<proteinExistence type="inferred from homology"/>
<evidence type="ECO:0000256" key="4">
    <source>
        <dbReference type="ARBA" id="ARBA00023002"/>
    </source>
</evidence>
<evidence type="ECO:0000256" key="5">
    <source>
        <dbReference type="RuleBase" id="RU361277"/>
    </source>
</evidence>
<dbReference type="SUPFAM" id="SSF51735">
    <property type="entry name" value="NAD(P)-binding Rossmann-fold domains"/>
    <property type="match status" value="1"/>
</dbReference>
<dbReference type="SMART" id="SM00829">
    <property type="entry name" value="PKS_ER"/>
    <property type="match status" value="1"/>
</dbReference>
<dbReference type="Pfam" id="PF08240">
    <property type="entry name" value="ADH_N"/>
    <property type="match status" value="1"/>
</dbReference>
<evidence type="ECO:0000259" key="6">
    <source>
        <dbReference type="SMART" id="SM00829"/>
    </source>
</evidence>
<dbReference type="PROSITE" id="PS00059">
    <property type="entry name" value="ADH_ZINC"/>
    <property type="match status" value="1"/>
</dbReference>
<dbReference type="PANTHER" id="PTHR42813:SF2">
    <property type="entry name" value="DEHYDROGENASE, ZINC-CONTAINING, PUTATIVE (AFU_ORTHOLOGUE AFUA_2G02810)-RELATED"/>
    <property type="match status" value="1"/>
</dbReference>
<comment type="similarity">
    <text evidence="5">Belongs to the zinc-containing alcohol dehydrogenase family.</text>
</comment>
<evidence type="ECO:0000313" key="7">
    <source>
        <dbReference type="EMBL" id="SKB02662.1"/>
    </source>
</evidence>
<reference evidence="8" key="1">
    <citation type="submission" date="2017-02" db="EMBL/GenBank/DDBJ databases">
        <authorList>
            <person name="Varghese N."/>
            <person name="Submissions S."/>
        </authorList>
    </citation>
    <scope>NUCLEOTIDE SEQUENCE [LARGE SCALE GENOMIC DNA]</scope>
    <source>
        <strain evidence="8">9H-4</strain>
    </source>
</reference>
<evidence type="ECO:0000313" key="8">
    <source>
        <dbReference type="Proteomes" id="UP000191040"/>
    </source>
</evidence>
<protein>
    <submittedName>
        <fullName evidence="7">Threonine dehydrogenase</fullName>
    </submittedName>
</protein>
<organism evidence="7 8">
    <name type="scientific">Aeromicrobium choanae</name>
    <dbReference type="NCBI Taxonomy" id="1736691"/>
    <lineage>
        <taxon>Bacteria</taxon>
        <taxon>Bacillati</taxon>
        <taxon>Actinomycetota</taxon>
        <taxon>Actinomycetes</taxon>
        <taxon>Propionibacteriales</taxon>
        <taxon>Nocardioidaceae</taxon>
        <taxon>Aeromicrobium</taxon>
    </lineage>
</organism>
<accession>A0A1T4YLM1</accession>